<evidence type="ECO:0000256" key="3">
    <source>
        <dbReference type="ARBA" id="ARBA00023163"/>
    </source>
</evidence>
<keyword evidence="2" id="KW-0238">DNA-binding</keyword>
<reference evidence="6" key="1">
    <citation type="journal article" date="2019" name="Int. J. Syst. Evol. Microbiol.">
        <title>The Global Catalogue of Microorganisms (GCM) 10K type strain sequencing project: providing services to taxonomists for standard genome sequencing and annotation.</title>
        <authorList>
            <consortium name="The Broad Institute Genomics Platform"/>
            <consortium name="The Broad Institute Genome Sequencing Center for Infectious Disease"/>
            <person name="Wu L."/>
            <person name="Ma J."/>
        </authorList>
    </citation>
    <scope>NUCLEOTIDE SEQUENCE [LARGE SCALE GENOMIC DNA]</scope>
    <source>
        <strain evidence="6">JCM 17664</strain>
    </source>
</reference>
<name>A0ABP8FFC4_9BACT</name>
<dbReference type="SMART" id="SM00347">
    <property type="entry name" value="HTH_MARR"/>
    <property type="match status" value="1"/>
</dbReference>
<dbReference type="RefSeq" id="WP_344974840.1">
    <property type="nucleotide sequence ID" value="NZ_BAABFN010000001.1"/>
</dbReference>
<dbReference type="InterPro" id="IPR036390">
    <property type="entry name" value="WH_DNA-bd_sf"/>
</dbReference>
<keyword evidence="3" id="KW-0804">Transcription</keyword>
<evidence type="ECO:0000259" key="4">
    <source>
        <dbReference type="PROSITE" id="PS50995"/>
    </source>
</evidence>
<dbReference type="Gene3D" id="1.10.10.10">
    <property type="entry name" value="Winged helix-like DNA-binding domain superfamily/Winged helix DNA-binding domain"/>
    <property type="match status" value="1"/>
</dbReference>
<dbReference type="PRINTS" id="PR00598">
    <property type="entry name" value="HTHMARR"/>
</dbReference>
<dbReference type="InterPro" id="IPR036388">
    <property type="entry name" value="WH-like_DNA-bd_sf"/>
</dbReference>
<keyword evidence="6" id="KW-1185">Reference proteome</keyword>
<gene>
    <name evidence="5" type="ORF">GCM10023143_05080</name>
</gene>
<dbReference type="Proteomes" id="UP001501207">
    <property type="component" value="Unassembled WGS sequence"/>
</dbReference>
<accession>A0ABP8FFC4</accession>
<dbReference type="InterPro" id="IPR000835">
    <property type="entry name" value="HTH_MarR-typ"/>
</dbReference>
<dbReference type="Pfam" id="PF01047">
    <property type="entry name" value="MarR"/>
    <property type="match status" value="1"/>
</dbReference>
<organism evidence="5 6">
    <name type="scientific">Compostibacter hankyongensis</name>
    <dbReference type="NCBI Taxonomy" id="1007089"/>
    <lineage>
        <taxon>Bacteria</taxon>
        <taxon>Pseudomonadati</taxon>
        <taxon>Bacteroidota</taxon>
        <taxon>Chitinophagia</taxon>
        <taxon>Chitinophagales</taxon>
        <taxon>Chitinophagaceae</taxon>
        <taxon>Compostibacter</taxon>
    </lineage>
</organism>
<dbReference type="EMBL" id="BAABFN010000001">
    <property type="protein sequence ID" value="GAA4302554.1"/>
    <property type="molecule type" value="Genomic_DNA"/>
</dbReference>
<evidence type="ECO:0000313" key="5">
    <source>
        <dbReference type="EMBL" id="GAA4302554.1"/>
    </source>
</evidence>
<keyword evidence="1" id="KW-0805">Transcription regulation</keyword>
<evidence type="ECO:0000256" key="2">
    <source>
        <dbReference type="ARBA" id="ARBA00023125"/>
    </source>
</evidence>
<evidence type="ECO:0000313" key="6">
    <source>
        <dbReference type="Proteomes" id="UP001501207"/>
    </source>
</evidence>
<dbReference type="PANTHER" id="PTHR42756:SF1">
    <property type="entry name" value="TRANSCRIPTIONAL REPRESSOR OF EMRAB OPERON"/>
    <property type="match status" value="1"/>
</dbReference>
<proteinExistence type="predicted"/>
<feature type="domain" description="HTH marR-type" evidence="4">
    <location>
        <begin position="1"/>
        <end position="149"/>
    </location>
</feature>
<comment type="caution">
    <text evidence="5">The sequence shown here is derived from an EMBL/GenBank/DDBJ whole genome shotgun (WGS) entry which is preliminary data.</text>
</comment>
<dbReference type="PROSITE" id="PS50995">
    <property type="entry name" value="HTH_MARR_2"/>
    <property type="match status" value="1"/>
</dbReference>
<dbReference type="SUPFAM" id="SSF46785">
    <property type="entry name" value="Winged helix' DNA-binding domain"/>
    <property type="match status" value="1"/>
</dbReference>
<sequence>MKLETAIRQKAFESEQQKASLNVMYTGNWLNAQTNRLLKPFGLSHQQLNVLRILRGAGSGTNLCEIQERMLDRMSNSTRLVEKLRLKGLVTRDACPENRRKVDIRITQKGLELLGGIDGAIRQMHEGMCTRISAKEAAQLNALLEKMRK</sequence>
<evidence type="ECO:0000256" key="1">
    <source>
        <dbReference type="ARBA" id="ARBA00023015"/>
    </source>
</evidence>
<protein>
    <submittedName>
        <fullName evidence="5">MarR family transcriptional regulator</fullName>
    </submittedName>
</protein>
<dbReference type="PANTHER" id="PTHR42756">
    <property type="entry name" value="TRANSCRIPTIONAL REGULATOR, MARR"/>
    <property type="match status" value="1"/>
</dbReference>